<gene>
    <name evidence="1" type="ORF">IQ222_03740</name>
</gene>
<organism evidence="1 2">
    <name type="scientific">Dolichospermum flos-aquae LEGE 04289</name>
    <dbReference type="NCBI Taxonomy" id="1828708"/>
    <lineage>
        <taxon>Bacteria</taxon>
        <taxon>Bacillati</taxon>
        <taxon>Cyanobacteriota</taxon>
        <taxon>Cyanophyceae</taxon>
        <taxon>Nostocales</taxon>
        <taxon>Aphanizomenonaceae</taxon>
        <taxon>Dolichospermum</taxon>
    </lineage>
</organism>
<evidence type="ECO:0000313" key="1">
    <source>
        <dbReference type="EMBL" id="MBE9217922.1"/>
    </source>
</evidence>
<keyword evidence="1" id="KW-0808">Transferase</keyword>
<keyword evidence="1" id="KW-0489">Methyltransferase</keyword>
<name>A0ACC5PZV2_DOLFA</name>
<accession>A0ACC5PZV2</accession>
<dbReference type="Proteomes" id="UP000597867">
    <property type="component" value="Unassembled WGS sequence"/>
</dbReference>
<keyword evidence="2" id="KW-1185">Reference proteome</keyword>
<reference evidence="1" key="1">
    <citation type="submission" date="2020-10" db="EMBL/GenBank/DDBJ databases">
        <authorList>
            <person name="Castelo-Branco R."/>
            <person name="Eusebio N."/>
            <person name="Adriana R."/>
            <person name="Vieira A."/>
            <person name="Brugerolle De Fraissinette N."/>
            <person name="Rezende De Castro R."/>
            <person name="Schneider M.P."/>
            <person name="Vasconcelos V."/>
            <person name="Leao P.N."/>
        </authorList>
    </citation>
    <scope>NUCLEOTIDE SEQUENCE</scope>
    <source>
        <strain evidence="1">LEGE 04289</strain>
    </source>
</reference>
<sequence>MKYLQVYFQEVNQVYQGQNATEHSYRPALKKLMESLDSGIQAINEPKRIACGAPDFVIKNGVLDVGHIEAKDIGVSLKKAEKTAQMGRYFQALGNLILTDYLEFRWYVQGELKLSASLGTIDKNKKIKVDQEGMQEVDQLLQQFLLAKVPQITTPKDLAKRMASLAQLMRDAIKTALHDVDKGGTLREQLESFQRVLIKDLTVEQFADMYAQTICYGLFAARCNTDNVQTFSRETAAFKLPKTNPFLRSIFGQIAGPDLDDRISWAVDNLARILQQTEMAEILKNFGKRTRTEDPVVHFYETFLAEYDPKMRESRGVYYTPEPVVNYIVKSVDYILKHKFNISKGLADSKKIKVPNPKGEGTIETHQVLILDPAVGTGTFIQNVIDFIYDKFKNQRGMWSSYVSQHLLPRLFGFELLMAPYTVAHIKLVLQLQELGYDFSSEERLRIYLTNTLQEAFQIPPADGFMNRIRNEAEAAKDVKQDVPVMVILGNPPYSYESINTDPWIVGLVRDYYQVDGKPLGERNPKGLLDDYVKFIRFAQHRVSETGYGIVALITNHGYLDNPTFRGMRQNLMQTFDEIYVLDLHGNSKKKEVCPDGSQDKNVFDIQQGVAISIFIKYEHSQQKLATVYHADLWGMREVYENKELVGGKYHWLAENDISSTEWRILKPEFEFYLFQPQNINLKSEYENFTKITDILLVNSLGVATARDNLTIRFNQDEIWETINKFIDLLPEDARSYFDLGKDAKDWSINLAQKDIKNFGLSKSQIFPIMYRPFDQRFTYYTGNSSGFHCRPRSEVMNHIIKGENLALATLRRPRNEIVDNFFVSDQITDKCIISSLDNASIFPLYLYPTNTPTLFDSTPTNAPGERKPNLSPEFITQFSQKLDLEFISDGKGDKTKTFGPEDILNYIYAIFHAPIYRQRYAEFLKIDFPRVPLTANTALFWELVIKGDKLVKYHLMKETGTEISTYPIPGSDMVEQVKYHENHQQIWINAEQYFDQVPQQIWNFYIGGYQVCQKWLKDRKGRELNFDDISHYQNIISIISETIKIMENIDQIIDKYGGFPLE</sequence>
<proteinExistence type="predicted"/>
<evidence type="ECO:0000313" key="2">
    <source>
        <dbReference type="Proteomes" id="UP000597867"/>
    </source>
</evidence>
<protein>
    <submittedName>
        <fullName evidence="1">N-6 DNA methylase</fullName>
    </submittedName>
</protein>
<comment type="caution">
    <text evidence="1">The sequence shown here is derived from an EMBL/GenBank/DDBJ whole genome shotgun (WGS) entry which is preliminary data.</text>
</comment>
<dbReference type="EMBL" id="JADEWF010000007">
    <property type="protein sequence ID" value="MBE9217922.1"/>
    <property type="molecule type" value="Genomic_DNA"/>
</dbReference>